<accession>A0A0L6CX17</accession>
<reference evidence="3" key="1">
    <citation type="submission" date="2015-07" db="EMBL/GenBank/DDBJ databases">
        <title>Draft Genome Sequence of Roseovarius tolerans EL-164, a producer of N-Acylated Alanine Methyl Esters (NAMEs).</title>
        <authorList>
            <person name="Voget S."/>
            <person name="Bruns H."/>
            <person name="Wagner-Doebler I."/>
            <person name="Schulz S."/>
            <person name="Daniel R."/>
        </authorList>
    </citation>
    <scope>NUCLEOTIDE SEQUENCE [LARGE SCALE GENOMIC DNA]</scope>
    <source>
        <strain evidence="3">EL-164</strain>
    </source>
</reference>
<dbReference type="EC" id="3.3.2.10" evidence="2"/>
<name>A0A0L6CX17_9RHOB</name>
<dbReference type="OrthoDB" id="9804723at2"/>
<dbReference type="PATRIC" id="fig|74031.6.peg.1272"/>
<feature type="domain" description="AB hydrolase-1" evidence="1">
    <location>
        <begin position="37"/>
        <end position="276"/>
    </location>
</feature>
<keyword evidence="2" id="KW-0378">Hydrolase</keyword>
<dbReference type="Gene3D" id="3.40.50.1820">
    <property type="entry name" value="alpha/beta hydrolase"/>
    <property type="match status" value="1"/>
</dbReference>
<evidence type="ECO:0000313" key="2">
    <source>
        <dbReference type="EMBL" id="KNX42205.1"/>
    </source>
</evidence>
<dbReference type="InterPro" id="IPR000073">
    <property type="entry name" value="AB_hydrolase_1"/>
</dbReference>
<dbReference type="InterPro" id="IPR029058">
    <property type="entry name" value="AB_hydrolase_fold"/>
</dbReference>
<dbReference type="GO" id="GO:0004301">
    <property type="term" value="F:epoxide hydrolase activity"/>
    <property type="evidence" value="ECO:0007669"/>
    <property type="project" value="UniProtKB-EC"/>
</dbReference>
<sequence length="295" mass="32109">MSGGADIPPDWPNRACSRRIRHRPHDWHVQEMGSGETLLLLHGAGASTHSWRDVLPRLAQQYHVVALDLPAQGFTRAGDRRRCGLVAMSTDIATLCDTQGWHPRAIIGHSAGAAIALDLSTRLTAPDGMPPMVIGLNAALDRFEGIAGWLFPVLARVLALNPLTATIFTMGGNPVNRARRLIEGTGSTLDPAGLALYARLISDRGHVDGTLRMMSQWDIDGLLERLERVTAPCHLITGENDLAVPPKVSDRTAQRLPNCTVMHLPGLGHLAHEEDPERVCDLVERILSEPVPRIP</sequence>
<keyword evidence="3" id="KW-1185">Reference proteome</keyword>
<comment type="caution">
    <text evidence="2">The sequence shown here is derived from an EMBL/GenBank/DDBJ whole genome shotgun (WGS) entry which is preliminary data.</text>
</comment>
<dbReference type="NCBIfam" id="TIGR03056">
    <property type="entry name" value="bchO_mg_che_rel"/>
    <property type="match status" value="1"/>
</dbReference>
<dbReference type="RefSeq" id="WP_050662160.1">
    <property type="nucleotide sequence ID" value="NZ_CP118494.1"/>
</dbReference>
<dbReference type="InterPro" id="IPR000639">
    <property type="entry name" value="Epox_hydrolase-like"/>
</dbReference>
<evidence type="ECO:0000313" key="3">
    <source>
        <dbReference type="Proteomes" id="UP000037046"/>
    </source>
</evidence>
<protein>
    <submittedName>
        <fullName evidence="2">Soluble epoxide hydrolase</fullName>
        <ecNumber evidence="2">3.3.2.10</ecNumber>
    </submittedName>
</protein>
<dbReference type="PANTHER" id="PTHR43689">
    <property type="entry name" value="HYDROLASE"/>
    <property type="match status" value="1"/>
</dbReference>
<proteinExistence type="predicted"/>
<dbReference type="Pfam" id="PF00561">
    <property type="entry name" value="Abhydrolase_1"/>
    <property type="match status" value="1"/>
</dbReference>
<gene>
    <name evidence="2" type="ORF">ROTO_12460</name>
</gene>
<dbReference type="PANTHER" id="PTHR43689:SF8">
    <property type="entry name" value="ALPHA_BETA-HYDROLASES SUPERFAMILY PROTEIN"/>
    <property type="match status" value="1"/>
</dbReference>
<dbReference type="SUPFAM" id="SSF53474">
    <property type="entry name" value="alpha/beta-Hydrolases"/>
    <property type="match status" value="1"/>
</dbReference>
<dbReference type="PRINTS" id="PR00412">
    <property type="entry name" value="EPOXHYDRLASE"/>
</dbReference>
<dbReference type="InterPro" id="IPR017497">
    <property type="entry name" value="BchO"/>
</dbReference>
<evidence type="ECO:0000259" key="1">
    <source>
        <dbReference type="Pfam" id="PF00561"/>
    </source>
</evidence>
<dbReference type="AlphaFoldDB" id="A0A0L6CX17"/>
<dbReference type="Proteomes" id="UP000037046">
    <property type="component" value="Unassembled WGS sequence"/>
</dbReference>
<dbReference type="EMBL" id="LGVV01000011">
    <property type="protein sequence ID" value="KNX42205.1"/>
    <property type="molecule type" value="Genomic_DNA"/>
</dbReference>
<dbReference type="STRING" id="74031.SAMN04488077_10192"/>
<organism evidence="2 3">
    <name type="scientific">Roseovarius tolerans</name>
    <dbReference type="NCBI Taxonomy" id="74031"/>
    <lineage>
        <taxon>Bacteria</taxon>
        <taxon>Pseudomonadati</taxon>
        <taxon>Pseudomonadota</taxon>
        <taxon>Alphaproteobacteria</taxon>
        <taxon>Rhodobacterales</taxon>
        <taxon>Roseobacteraceae</taxon>
        <taxon>Roseovarius</taxon>
    </lineage>
</organism>